<reference evidence="4 5" key="1">
    <citation type="submission" date="2015-12" db="EMBL/GenBank/DDBJ databases">
        <title>The genome of Folsomia candida.</title>
        <authorList>
            <person name="Faddeeva A."/>
            <person name="Derks M.F."/>
            <person name="Anvar Y."/>
            <person name="Smit S."/>
            <person name="Van Straalen N."/>
            <person name="Roelofs D."/>
        </authorList>
    </citation>
    <scope>NUCLEOTIDE SEQUENCE [LARGE SCALE GENOMIC DNA]</scope>
    <source>
        <strain evidence="4 5">VU population</strain>
        <tissue evidence="4">Whole body</tissue>
    </source>
</reference>
<evidence type="ECO:0000313" key="5">
    <source>
        <dbReference type="Proteomes" id="UP000198287"/>
    </source>
</evidence>
<feature type="region of interest" description="Disordered" evidence="1">
    <location>
        <begin position="236"/>
        <end position="376"/>
    </location>
</feature>
<feature type="compositionally biased region" description="Low complexity" evidence="1">
    <location>
        <begin position="199"/>
        <end position="218"/>
    </location>
</feature>
<dbReference type="AlphaFoldDB" id="A0A226EG63"/>
<feature type="compositionally biased region" description="Polar residues" evidence="1">
    <location>
        <begin position="32"/>
        <end position="46"/>
    </location>
</feature>
<feature type="region of interest" description="Disordered" evidence="1">
    <location>
        <begin position="470"/>
        <end position="530"/>
    </location>
</feature>
<feature type="region of interest" description="Disordered" evidence="1">
    <location>
        <begin position="883"/>
        <end position="920"/>
    </location>
</feature>
<accession>A0A226EG63</accession>
<feature type="compositionally biased region" description="Pro residues" evidence="1">
    <location>
        <begin position="292"/>
        <end position="305"/>
    </location>
</feature>
<gene>
    <name evidence="4" type="ORF">Fcan01_09555</name>
</gene>
<feature type="compositionally biased region" description="Polar residues" evidence="1">
    <location>
        <begin position="76"/>
        <end position="104"/>
    </location>
</feature>
<sequence>MGRYIGLIFAVQLLVSVNSQGYGNIEDDSAAPSGNNQQQQLISSLPQYDPDPEGYAQAPAASRPPAAPLEAPAPPQDNNLQHQGSPSADQGQSQDYWWMNQNAFQKPAGHPGVEPSDNSAAAPQQPQAPARPPQTNRAPNSYNAPAPTNNFQNQQSKPQQQQFRPQQQPQRPQQQQFQQQQQPAGSGWTAPSSNVPVQSSSGFNPSPPSNSLSQPANNFPQSSPVVAPECQLLNKADCHKRAPQQAPYEPADQGYNSPPQPPQNYRPPSPAQPRPQPTQRPQQPQQPYVAVQPPPGFYQPPPPQPYDTQPQQNAPSNQNYQPQYQSPQSPQSSSFPQSAQRPAQPYRPQSQPQQQQYNRPAPQQQPQQQYQNNGQYQQPNNQYYQAQQQQPAVGQPVIGPIDDQAPFPGCPAAMLCVEDDKCNLIGVIEDNLRLSLADKAHRVALSQCSEPSTGIHGVCCRDPDYKDPWPDMNGGGGSGQYQPHHHEDKGHHNNGGQSNNLQQQQQQQPQSSFRNPYSEFGDREKKSANLNATSLSKVSRHNQKANNANHEFHPCDGEEVCVIHYRCPNKNENGPRKKCKEDIFKNAYHCCKLPESTTTSTTTTYRPVIFTIATSRPLPKPTNHNAHQQSSNNNKFPSPPSPTLDSIYKNNKFLTDTFPPEDDFTTHSPSTESTLITGLGLRFHSHLHTKSAIEANKHKPNPYLDTKTEILQDAIVDEEKVEEKVPLPTFIKTSSGNNFSENSSNSISEPQSASSSLRFNSTPSVAVNQTEIIIISTTTELPENYTEVYEPAANRTREIIQNFWNIDNHLNVTEAELIVKADTKVKASNTQRVKIPPKPIPLKEELISHPPAGYIFKDYELHVPEHFLPAGFFQPPKFQYGERQYPIPEDFPPDNTTTTTASSTDDDNATTILPSEASGQ</sequence>
<evidence type="ECO:0000259" key="3">
    <source>
        <dbReference type="Pfam" id="PF18399"/>
    </source>
</evidence>
<feature type="compositionally biased region" description="Low complexity" evidence="1">
    <location>
        <begin position="306"/>
        <end position="376"/>
    </location>
</feature>
<evidence type="ECO:0000313" key="4">
    <source>
        <dbReference type="EMBL" id="OXA56653.1"/>
    </source>
</evidence>
<feature type="region of interest" description="Disordered" evidence="1">
    <location>
        <begin position="727"/>
        <end position="758"/>
    </location>
</feature>
<feature type="region of interest" description="Disordered" evidence="1">
    <location>
        <begin position="26"/>
        <end position="224"/>
    </location>
</feature>
<dbReference type="OrthoDB" id="10064156at2759"/>
<dbReference type="STRING" id="158441.A0A226EG63"/>
<evidence type="ECO:0000256" key="1">
    <source>
        <dbReference type="SAM" id="MobiDB-lite"/>
    </source>
</evidence>
<feature type="compositionally biased region" description="Low complexity" evidence="1">
    <location>
        <begin position="494"/>
        <end position="512"/>
    </location>
</feature>
<feature type="compositionally biased region" description="Pro residues" evidence="1">
    <location>
        <begin position="258"/>
        <end position="278"/>
    </location>
</feature>
<feature type="compositionally biased region" description="Low complexity" evidence="1">
    <location>
        <begin position="623"/>
        <end position="636"/>
    </location>
</feature>
<proteinExistence type="predicted"/>
<keyword evidence="2" id="KW-0732">Signal</keyword>
<feature type="compositionally biased region" description="Pro residues" evidence="1">
    <location>
        <begin position="65"/>
        <end position="75"/>
    </location>
</feature>
<organism evidence="4 5">
    <name type="scientific">Folsomia candida</name>
    <name type="common">Springtail</name>
    <dbReference type="NCBI Taxonomy" id="158441"/>
    <lineage>
        <taxon>Eukaryota</taxon>
        <taxon>Metazoa</taxon>
        <taxon>Ecdysozoa</taxon>
        <taxon>Arthropoda</taxon>
        <taxon>Hexapoda</taxon>
        <taxon>Collembola</taxon>
        <taxon>Entomobryomorpha</taxon>
        <taxon>Isotomoidea</taxon>
        <taxon>Isotomidae</taxon>
        <taxon>Proisotominae</taxon>
        <taxon>Folsomia</taxon>
    </lineage>
</organism>
<feature type="compositionally biased region" description="Low complexity" evidence="1">
    <location>
        <begin position="120"/>
        <end position="140"/>
    </location>
</feature>
<feature type="compositionally biased region" description="Low complexity" evidence="1">
    <location>
        <begin position="894"/>
        <end position="903"/>
    </location>
</feature>
<keyword evidence="5" id="KW-1185">Reference proteome</keyword>
<protein>
    <recommendedName>
        <fullName evidence="3">Inactive serine protease scarface clip-domain domain-containing protein</fullName>
    </recommendedName>
</protein>
<dbReference type="Proteomes" id="UP000198287">
    <property type="component" value="Unassembled WGS sequence"/>
</dbReference>
<name>A0A226EG63_FOLCA</name>
<dbReference type="EMBL" id="LNIX01000004">
    <property type="protein sequence ID" value="OXA56653.1"/>
    <property type="molecule type" value="Genomic_DNA"/>
</dbReference>
<dbReference type="InterPro" id="IPR040973">
    <property type="entry name" value="CLIP_SPH_Scar"/>
</dbReference>
<feature type="region of interest" description="Disordered" evidence="1">
    <location>
        <begin position="615"/>
        <end position="648"/>
    </location>
</feature>
<comment type="caution">
    <text evidence="4">The sequence shown here is derived from an EMBL/GenBank/DDBJ whole genome shotgun (WGS) entry which is preliminary data.</text>
</comment>
<feature type="chain" id="PRO_5011991104" description="Inactive serine protease scarface clip-domain domain-containing protein" evidence="2">
    <location>
        <begin position="20"/>
        <end position="920"/>
    </location>
</feature>
<feature type="signal peptide" evidence="2">
    <location>
        <begin position="1"/>
        <end position="19"/>
    </location>
</feature>
<dbReference type="Pfam" id="PF18399">
    <property type="entry name" value="CLIP_SPH_Scar"/>
    <property type="match status" value="1"/>
</dbReference>
<evidence type="ECO:0000256" key="2">
    <source>
        <dbReference type="SAM" id="SignalP"/>
    </source>
</evidence>
<feature type="domain" description="Inactive serine protease scarface clip-domain" evidence="3">
    <location>
        <begin position="409"/>
        <end position="470"/>
    </location>
</feature>
<feature type="compositionally biased region" description="Polar residues" evidence="1">
    <location>
        <begin position="189"/>
        <end position="198"/>
    </location>
</feature>
<feature type="compositionally biased region" description="Low complexity" evidence="1">
    <location>
        <begin position="149"/>
        <end position="183"/>
    </location>
</feature>
<feature type="compositionally biased region" description="Low complexity" evidence="1">
    <location>
        <begin position="734"/>
        <end position="756"/>
    </location>
</feature>
<feature type="compositionally biased region" description="Low complexity" evidence="1">
    <location>
        <begin position="279"/>
        <end position="291"/>
    </location>
</feature>